<name>A0A0B7N4B4_9FUNG</name>
<accession>A0A0B7N4B4</accession>
<evidence type="ECO:0000313" key="1">
    <source>
        <dbReference type="EMBL" id="CEP10340.1"/>
    </source>
</evidence>
<dbReference type="STRING" id="35722.A0A0B7N4B4"/>
<dbReference type="Gene3D" id="1.10.443.20">
    <property type="entry name" value="Centromere DNA-binding protein complex CBF3 subunit, domain 2"/>
    <property type="match status" value="1"/>
</dbReference>
<dbReference type="AlphaFoldDB" id="A0A0B7N4B4"/>
<sequence length="684" mass="78595">MAIIKKRIIRPDEESENEFQQRFVIEQNQVQYDTTFEADESSRPTMLTEMDLVMDALSLKVRGTTMLAYRAPLAHWKQWCDDNRYRFPIDSQYPYTVGPTEFVMAFFQEFVFKRTYNKSILMDTDVRTQIGLRSEQSEGSSMTLYDLTANASTDKSGKKKVVEVPLGLEAVNQYKKVLMFLYDFQKERRPMEYPSPKQTKILLDLIKKYGHDLVYDQVNTSGERGAHCVIRDSYKPGELVKILKTLWISKNKNSLREMFSISSRHHMLLRDQDLRNLNFSDCFCTVIPRVQHRGNQQAIALVLSLDKDMFRCPFSAFAFYMFSLFQDDGDFLKQDRWEHWKVLPRRSSPEKSLSGAQQWKVAKNILLDQGIHTTRVTHGGRHAGAMEAEAIGVSFEAIKRGGNWKDRLGRLEDPLPWQVALPFCERMVFPWIEDFFGRGKLDWKIACVKEMNEVDESEDEEANVVNLDADEDGVVFVEGRWPTTSEKAVYLYLKRENNWVNTKIPIFSSDAFKTFQEDVVIAVTNPSIDRLQEFEGLVPNLVDNSREVAGQISDFNNKLLRSKVFKDTAVLVGMHQQLAKDMRLLMLQQQCLNSNLQLLMATQSFAVNNEVSLPQASASLPCQIQPSPLFSAPAPVASLHQVQRQVTLQPAPVSATSTGITHRIIEQRPKKKTKWINYDPTTSS</sequence>
<dbReference type="SUPFAM" id="SSF56349">
    <property type="entry name" value="DNA breaking-rejoining enzymes"/>
    <property type="match status" value="1"/>
</dbReference>
<gene>
    <name evidence="1" type="primary">PARPA_04010.1 scaffold 10876</name>
</gene>
<keyword evidence="2" id="KW-1185">Reference proteome</keyword>
<reference evidence="1 2" key="1">
    <citation type="submission" date="2014-09" db="EMBL/GenBank/DDBJ databases">
        <authorList>
            <person name="Ellenberger Sabrina"/>
        </authorList>
    </citation>
    <scope>NUCLEOTIDE SEQUENCE [LARGE SCALE GENOMIC DNA]</scope>
    <source>
        <strain evidence="1 2">CBS 412.66</strain>
    </source>
</reference>
<protein>
    <recommendedName>
        <fullName evidence="3">Ndc10 domain-containing protein</fullName>
    </recommendedName>
</protein>
<evidence type="ECO:0008006" key="3">
    <source>
        <dbReference type="Google" id="ProtNLM"/>
    </source>
</evidence>
<dbReference type="OrthoDB" id="2409254at2759"/>
<organism evidence="1 2">
    <name type="scientific">Parasitella parasitica</name>
    <dbReference type="NCBI Taxonomy" id="35722"/>
    <lineage>
        <taxon>Eukaryota</taxon>
        <taxon>Fungi</taxon>
        <taxon>Fungi incertae sedis</taxon>
        <taxon>Mucoromycota</taxon>
        <taxon>Mucoromycotina</taxon>
        <taxon>Mucoromycetes</taxon>
        <taxon>Mucorales</taxon>
        <taxon>Mucorineae</taxon>
        <taxon>Mucoraceae</taxon>
        <taxon>Parasitella</taxon>
    </lineage>
</organism>
<dbReference type="InterPro" id="IPR038279">
    <property type="entry name" value="Ndc10_dom2_sf"/>
</dbReference>
<dbReference type="InterPro" id="IPR011010">
    <property type="entry name" value="DNA_brk_join_enz"/>
</dbReference>
<evidence type="ECO:0000313" key="2">
    <source>
        <dbReference type="Proteomes" id="UP000054107"/>
    </source>
</evidence>
<dbReference type="EMBL" id="LN723807">
    <property type="protein sequence ID" value="CEP10340.1"/>
    <property type="molecule type" value="Genomic_DNA"/>
</dbReference>
<dbReference type="GO" id="GO:0003677">
    <property type="term" value="F:DNA binding"/>
    <property type="evidence" value="ECO:0007669"/>
    <property type="project" value="InterPro"/>
</dbReference>
<proteinExistence type="predicted"/>
<dbReference type="Proteomes" id="UP000054107">
    <property type="component" value="Unassembled WGS sequence"/>
</dbReference>